<sequence length="582" mass="63303">MSASAEPTTASIRATIERVALDVLNGKFSESATQHVLLELLPTAEDVVLRSALRYDFADQCWLSLPTSLVLAMREALPDLPWAHIAEPRIRKTKPAQDAEEEEQEAERDEEEEEEEDATEAETEVADAEAVHEQPVASGGSASSRRLMEKAGPANNAPCDACERKSMLCCARNGYPPGTMCYECWCLRKKCSLSTGASRLAPRRHQVAAPASPATTPRAKQLRCSARMKETSARDAAKAAADARRLQMLPDTPSHNPSDLSPALPPTSPASLRHTEKSADPAKKSTGKRAAPEPGDTPEPKMPHLELPLPVHPLVGSCVFDPLDASRVVGLISPIPATPATPIDPLPVAVVERLGRDEERLGTLEYYFNVHHAWIQQFATLLTEMKERVDGLQQANDSLREELRQTREAGARTAEQDRSVVEGYRNQFVAFREQVDAALGKEDDAGEPSSALVVPNAGAKGLDPLFLPESDSDAEGDVDGSVAMKKAGSVEPEEKPSSSEASSSEGSSGDESGADAEGAELVKVRGKESALQAMRRREAERREEEKRVAAEREAEERREEERRAAERRKAKGKGKARVRQRA</sequence>
<evidence type="ECO:0000313" key="3">
    <source>
        <dbReference type="EMBL" id="TFK57738.1"/>
    </source>
</evidence>
<feature type="compositionally biased region" description="Basic residues" evidence="2">
    <location>
        <begin position="565"/>
        <end position="582"/>
    </location>
</feature>
<feature type="compositionally biased region" description="Low complexity" evidence="2">
    <location>
        <begin position="498"/>
        <end position="511"/>
    </location>
</feature>
<accession>A0A5C3NNH0</accession>
<name>A0A5C3NNH0_9AGAM</name>
<feature type="region of interest" description="Disordered" evidence="2">
    <location>
        <begin position="463"/>
        <end position="582"/>
    </location>
</feature>
<evidence type="ECO:0000256" key="1">
    <source>
        <dbReference type="SAM" id="Coils"/>
    </source>
</evidence>
<dbReference type="AlphaFoldDB" id="A0A5C3NNH0"/>
<dbReference type="EMBL" id="ML213503">
    <property type="protein sequence ID" value="TFK57738.1"/>
    <property type="molecule type" value="Genomic_DNA"/>
</dbReference>
<dbReference type="Proteomes" id="UP000305948">
    <property type="component" value="Unassembled WGS sequence"/>
</dbReference>
<feature type="compositionally biased region" description="Basic and acidic residues" evidence="2">
    <location>
        <begin position="227"/>
        <end position="245"/>
    </location>
</feature>
<feature type="coiled-coil region" evidence="1">
    <location>
        <begin position="375"/>
        <end position="409"/>
    </location>
</feature>
<feature type="compositionally biased region" description="Acidic residues" evidence="2">
    <location>
        <begin position="98"/>
        <end position="127"/>
    </location>
</feature>
<evidence type="ECO:0000256" key="2">
    <source>
        <dbReference type="SAM" id="MobiDB-lite"/>
    </source>
</evidence>
<protein>
    <submittedName>
        <fullName evidence="3">Uncharacterized protein</fullName>
    </submittedName>
</protein>
<dbReference type="STRING" id="5364.A0A5C3NNH0"/>
<proteinExistence type="predicted"/>
<feature type="region of interest" description="Disordered" evidence="2">
    <location>
        <begin position="91"/>
        <end position="156"/>
    </location>
</feature>
<reference evidence="3 4" key="1">
    <citation type="journal article" date="2019" name="Nat. Ecol. Evol.">
        <title>Megaphylogeny resolves global patterns of mushroom evolution.</title>
        <authorList>
            <person name="Varga T."/>
            <person name="Krizsan K."/>
            <person name="Foldi C."/>
            <person name="Dima B."/>
            <person name="Sanchez-Garcia M."/>
            <person name="Sanchez-Ramirez S."/>
            <person name="Szollosi G.J."/>
            <person name="Szarkandi J.G."/>
            <person name="Papp V."/>
            <person name="Albert L."/>
            <person name="Andreopoulos W."/>
            <person name="Angelini C."/>
            <person name="Antonin V."/>
            <person name="Barry K.W."/>
            <person name="Bougher N.L."/>
            <person name="Buchanan P."/>
            <person name="Buyck B."/>
            <person name="Bense V."/>
            <person name="Catcheside P."/>
            <person name="Chovatia M."/>
            <person name="Cooper J."/>
            <person name="Damon W."/>
            <person name="Desjardin D."/>
            <person name="Finy P."/>
            <person name="Geml J."/>
            <person name="Haridas S."/>
            <person name="Hughes K."/>
            <person name="Justo A."/>
            <person name="Karasinski D."/>
            <person name="Kautmanova I."/>
            <person name="Kiss B."/>
            <person name="Kocsube S."/>
            <person name="Kotiranta H."/>
            <person name="LaButti K.M."/>
            <person name="Lechner B.E."/>
            <person name="Liimatainen K."/>
            <person name="Lipzen A."/>
            <person name="Lukacs Z."/>
            <person name="Mihaltcheva S."/>
            <person name="Morgado L.N."/>
            <person name="Niskanen T."/>
            <person name="Noordeloos M.E."/>
            <person name="Ohm R.A."/>
            <person name="Ortiz-Santana B."/>
            <person name="Ovrebo C."/>
            <person name="Racz N."/>
            <person name="Riley R."/>
            <person name="Savchenko A."/>
            <person name="Shiryaev A."/>
            <person name="Soop K."/>
            <person name="Spirin V."/>
            <person name="Szebenyi C."/>
            <person name="Tomsovsky M."/>
            <person name="Tulloss R.E."/>
            <person name="Uehling J."/>
            <person name="Grigoriev I.V."/>
            <person name="Vagvolgyi C."/>
            <person name="Papp T."/>
            <person name="Martin F.M."/>
            <person name="Miettinen O."/>
            <person name="Hibbett D.S."/>
            <person name="Nagy L.G."/>
        </authorList>
    </citation>
    <scope>NUCLEOTIDE SEQUENCE [LARGE SCALE GENOMIC DNA]</scope>
    <source>
        <strain evidence="3 4">OMC1185</strain>
    </source>
</reference>
<feature type="region of interest" description="Disordered" evidence="2">
    <location>
        <begin position="202"/>
        <end position="305"/>
    </location>
</feature>
<organism evidence="3 4">
    <name type="scientific">Heliocybe sulcata</name>
    <dbReference type="NCBI Taxonomy" id="5364"/>
    <lineage>
        <taxon>Eukaryota</taxon>
        <taxon>Fungi</taxon>
        <taxon>Dikarya</taxon>
        <taxon>Basidiomycota</taxon>
        <taxon>Agaricomycotina</taxon>
        <taxon>Agaricomycetes</taxon>
        <taxon>Gloeophyllales</taxon>
        <taxon>Gloeophyllaceae</taxon>
        <taxon>Heliocybe</taxon>
    </lineage>
</organism>
<feature type="compositionally biased region" description="Low complexity" evidence="2">
    <location>
        <begin position="208"/>
        <end position="219"/>
    </location>
</feature>
<feature type="compositionally biased region" description="Basic and acidic residues" evidence="2">
    <location>
        <begin position="273"/>
        <end position="283"/>
    </location>
</feature>
<evidence type="ECO:0000313" key="4">
    <source>
        <dbReference type="Proteomes" id="UP000305948"/>
    </source>
</evidence>
<keyword evidence="4" id="KW-1185">Reference proteome</keyword>
<gene>
    <name evidence="3" type="ORF">OE88DRAFT_1731062</name>
</gene>
<keyword evidence="1" id="KW-0175">Coiled coil</keyword>
<feature type="compositionally biased region" description="Basic and acidic residues" evidence="2">
    <location>
        <begin position="535"/>
        <end position="564"/>
    </location>
</feature>